<evidence type="ECO:0000313" key="3">
    <source>
        <dbReference type="EMBL" id="ROR34992.1"/>
    </source>
</evidence>
<dbReference type="InterPro" id="IPR025746">
    <property type="entry name" value="PilX_N_dom"/>
</dbReference>
<keyword evidence="1" id="KW-1133">Transmembrane helix</keyword>
<protein>
    <submittedName>
        <fullName evidence="3">PilX-like prepilin protein</fullName>
    </submittedName>
</protein>
<evidence type="ECO:0000256" key="1">
    <source>
        <dbReference type="SAM" id="Phobius"/>
    </source>
</evidence>
<organism evidence="3 4">
    <name type="scientific">Inmirania thermothiophila</name>
    <dbReference type="NCBI Taxonomy" id="1750597"/>
    <lineage>
        <taxon>Bacteria</taxon>
        <taxon>Pseudomonadati</taxon>
        <taxon>Pseudomonadota</taxon>
        <taxon>Gammaproteobacteria</taxon>
        <taxon>Chromatiales</taxon>
        <taxon>Ectothiorhodospiraceae</taxon>
        <taxon>Inmirania</taxon>
    </lineage>
</organism>
<sequence>MSGAAGVRMRGAALVISLIVLVVLTLIGLSSVRMSALEERMSANLAFKARTGESSEAGRRALASVVDTHIFTRGWGDVTLPGGLSIATDSSGNQINLFELLAPTGYPAVDLDAQSPVGTFSESVDVDTDGDGTTDTTIQQTAEIFAFPAGSSIATGAAARVHAGYEGLGKAVSAGGGFVFYDLRSRSTDAGTEGGAVTVTGADYRYVVR</sequence>
<keyword evidence="1" id="KW-0472">Membrane</keyword>
<dbReference type="RefSeq" id="WP_170165034.1">
    <property type="nucleotide sequence ID" value="NZ_RJVI01000001.1"/>
</dbReference>
<proteinExistence type="predicted"/>
<evidence type="ECO:0000259" key="2">
    <source>
        <dbReference type="Pfam" id="PF14341"/>
    </source>
</evidence>
<dbReference type="Pfam" id="PF14341">
    <property type="entry name" value="PilX_N"/>
    <property type="match status" value="1"/>
</dbReference>
<reference evidence="3 4" key="1">
    <citation type="submission" date="2018-11" db="EMBL/GenBank/DDBJ databases">
        <title>Genomic Encyclopedia of Type Strains, Phase IV (KMG-IV): sequencing the most valuable type-strain genomes for metagenomic binning, comparative biology and taxonomic classification.</title>
        <authorList>
            <person name="Goeker M."/>
        </authorList>
    </citation>
    <scope>NUCLEOTIDE SEQUENCE [LARGE SCALE GENOMIC DNA]</scope>
    <source>
        <strain evidence="3 4">DSM 100275</strain>
    </source>
</reference>
<accession>A0A3N1YBG1</accession>
<name>A0A3N1YBG1_9GAMM</name>
<keyword evidence="1" id="KW-0812">Transmembrane</keyword>
<feature type="domain" description="Type 4 fimbrial biogenesis protein PilX N-terminal" evidence="2">
    <location>
        <begin position="10"/>
        <end position="45"/>
    </location>
</feature>
<evidence type="ECO:0000313" key="4">
    <source>
        <dbReference type="Proteomes" id="UP000276634"/>
    </source>
</evidence>
<keyword evidence="4" id="KW-1185">Reference proteome</keyword>
<dbReference type="AlphaFoldDB" id="A0A3N1YBG1"/>
<gene>
    <name evidence="3" type="ORF">EDC57_0909</name>
</gene>
<comment type="caution">
    <text evidence="3">The sequence shown here is derived from an EMBL/GenBank/DDBJ whole genome shotgun (WGS) entry which is preliminary data.</text>
</comment>
<dbReference type="EMBL" id="RJVI01000001">
    <property type="protein sequence ID" value="ROR34992.1"/>
    <property type="molecule type" value="Genomic_DNA"/>
</dbReference>
<dbReference type="Proteomes" id="UP000276634">
    <property type="component" value="Unassembled WGS sequence"/>
</dbReference>
<feature type="transmembrane region" description="Helical" evidence="1">
    <location>
        <begin position="12"/>
        <end position="32"/>
    </location>
</feature>